<gene>
    <name evidence="2" type="ORF">R1sor_011828</name>
</gene>
<protein>
    <submittedName>
        <fullName evidence="2">Uncharacterized protein</fullName>
    </submittedName>
</protein>
<sequence>MDLRKDRIQYFLWGDFKPPIFQEEILKSLGPDRRGYITEAELSGDHSAIEDATVHGELPEHGVEAPRWKESGHHLNQLEGRRLQTGDEGVLEAVDK</sequence>
<keyword evidence="3" id="KW-1185">Reference proteome</keyword>
<comment type="caution">
    <text evidence="2">The sequence shown here is derived from an EMBL/GenBank/DDBJ whole genome shotgun (WGS) entry which is preliminary data.</text>
</comment>
<accession>A0ABD3I5Z4</accession>
<evidence type="ECO:0000313" key="2">
    <source>
        <dbReference type="EMBL" id="KAL3697752.1"/>
    </source>
</evidence>
<name>A0ABD3I5Z4_9MARC</name>
<feature type="region of interest" description="Disordered" evidence="1">
    <location>
        <begin position="69"/>
        <end position="96"/>
    </location>
</feature>
<organism evidence="2 3">
    <name type="scientific">Riccia sorocarpa</name>
    <dbReference type="NCBI Taxonomy" id="122646"/>
    <lineage>
        <taxon>Eukaryota</taxon>
        <taxon>Viridiplantae</taxon>
        <taxon>Streptophyta</taxon>
        <taxon>Embryophyta</taxon>
        <taxon>Marchantiophyta</taxon>
        <taxon>Marchantiopsida</taxon>
        <taxon>Marchantiidae</taxon>
        <taxon>Marchantiales</taxon>
        <taxon>Ricciaceae</taxon>
        <taxon>Riccia</taxon>
    </lineage>
</organism>
<reference evidence="2 3" key="1">
    <citation type="submission" date="2024-09" db="EMBL/GenBank/DDBJ databases">
        <title>Chromosome-scale assembly of Riccia sorocarpa.</title>
        <authorList>
            <person name="Paukszto L."/>
        </authorList>
    </citation>
    <scope>NUCLEOTIDE SEQUENCE [LARGE SCALE GENOMIC DNA]</scope>
    <source>
        <strain evidence="2">LP-2024</strain>
        <tissue evidence="2">Aerial parts of the thallus</tissue>
    </source>
</reference>
<dbReference type="Proteomes" id="UP001633002">
    <property type="component" value="Unassembled WGS sequence"/>
</dbReference>
<evidence type="ECO:0000256" key="1">
    <source>
        <dbReference type="SAM" id="MobiDB-lite"/>
    </source>
</evidence>
<evidence type="ECO:0000313" key="3">
    <source>
        <dbReference type="Proteomes" id="UP001633002"/>
    </source>
</evidence>
<proteinExistence type="predicted"/>
<dbReference type="EMBL" id="JBJQOH010000002">
    <property type="protein sequence ID" value="KAL3697752.1"/>
    <property type="molecule type" value="Genomic_DNA"/>
</dbReference>
<dbReference type="AlphaFoldDB" id="A0ABD3I5Z4"/>